<keyword evidence="2" id="KW-1185">Reference proteome</keyword>
<accession>A0ABT7X5V7</accession>
<dbReference type="RefSeq" id="WP_204429220.1">
    <property type="nucleotide sequence ID" value="NZ_JACJJF010000018.1"/>
</dbReference>
<name>A0ABT7X5V7_9BACE</name>
<dbReference type="Proteomes" id="UP001167871">
    <property type="component" value="Unassembled WGS sequence"/>
</dbReference>
<gene>
    <name evidence="1" type="ORF">QVO10_08650</name>
</gene>
<reference evidence="1" key="1">
    <citation type="submission" date="2023-06" db="EMBL/GenBank/DDBJ databases">
        <authorList>
            <person name="Zeman M."/>
            <person name="Kubasova T."/>
            <person name="Jahodarova E."/>
            <person name="Nykrynova M."/>
            <person name="Rychlik I."/>
        </authorList>
    </citation>
    <scope>NUCLEOTIDE SEQUENCE</scope>
    <source>
        <strain evidence="1">84_SSukc20</strain>
    </source>
</reference>
<organism evidence="1 2">
    <name type="scientific">Bacteroides gallinaceum</name>
    <dbReference type="NCBI Taxonomy" id="1462571"/>
    <lineage>
        <taxon>Bacteria</taxon>
        <taxon>Pseudomonadati</taxon>
        <taxon>Bacteroidota</taxon>
        <taxon>Bacteroidia</taxon>
        <taxon>Bacteroidales</taxon>
        <taxon>Bacteroidaceae</taxon>
        <taxon>Bacteroides</taxon>
    </lineage>
</organism>
<evidence type="ECO:0000313" key="1">
    <source>
        <dbReference type="EMBL" id="MDN0049453.1"/>
    </source>
</evidence>
<comment type="caution">
    <text evidence="1">The sequence shown here is derived from an EMBL/GenBank/DDBJ whole genome shotgun (WGS) entry which is preliminary data.</text>
</comment>
<dbReference type="EMBL" id="JAUEII010000016">
    <property type="protein sequence ID" value="MDN0049453.1"/>
    <property type="molecule type" value="Genomic_DNA"/>
</dbReference>
<evidence type="ECO:0008006" key="3">
    <source>
        <dbReference type="Google" id="ProtNLM"/>
    </source>
</evidence>
<proteinExistence type="predicted"/>
<evidence type="ECO:0000313" key="2">
    <source>
        <dbReference type="Proteomes" id="UP001167871"/>
    </source>
</evidence>
<protein>
    <recommendedName>
        <fullName evidence="3">Integrase</fullName>
    </recommendedName>
</protein>
<reference evidence="1" key="2">
    <citation type="submission" date="2024-05" db="EMBL/GenBank/DDBJ databases">
        <title>Identification and characterization of horizontal gene transfer across gut microbiota members of farm animals based on homology search.</title>
        <authorList>
            <person name="Schwarzerova J."/>
            <person name="Nykrynova M."/>
            <person name="Jureckova K."/>
            <person name="Cejkova D."/>
            <person name="Rychlik I."/>
        </authorList>
    </citation>
    <scope>NUCLEOTIDE SEQUENCE</scope>
    <source>
        <strain evidence="1">84_SSukc20</strain>
    </source>
</reference>
<sequence>MDREEISERHLIIRRAMIKYACEFLGRAPKTAKDYTESMERYLPRFMEKNMGIYVYSIYDILDLEQLQNIYDKIKNNDEWMQYNKRSHGSTFTSGLKCYIQFIQSDYYPKTKQEAL</sequence>